<evidence type="ECO:0000256" key="4">
    <source>
        <dbReference type="ARBA" id="ARBA00022475"/>
    </source>
</evidence>
<evidence type="ECO:0000256" key="1">
    <source>
        <dbReference type="ARBA" id="ARBA00004651"/>
    </source>
</evidence>
<sequence>MTVPEHLAVLAAALVLDRLVGDPGWLWNRLPHPVVLAGRLIGRLDAALNRPTHSFRTRRVAGVAALAVLAGLSVAAGLILDRILSAVSGGAVVEALVVAIFLAQKSLLDHVRAVARALRDGGLAAARQAVSMIVGRDVARLDAAGVARAAIESLAENFSDGVVAPAFWYGLLGLPGLFLFKAANTADSMIGHRSERHAAFGWAAARLDDLLNLVPARLTAALIALAAALGGNGLAAAIRAAWRDAPRHRSPNAGWPEAAMAGALGLALGGPRRYGTEIVDGAWLGEGGRTEAGPQDVRAALRVTDLAWSLGLALVASLAILAG</sequence>
<dbReference type="GO" id="GO:0005886">
    <property type="term" value="C:plasma membrane"/>
    <property type="evidence" value="ECO:0007669"/>
    <property type="project" value="UniProtKB-SubCell"/>
</dbReference>
<comment type="similarity">
    <text evidence="3 9">Belongs to the CobD/CbiB family.</text>
</comment>
<dbReference type="GO" id="GO:0009236">
    <property type="term" value="P:cobalamin biosynthetic process"/>
    <property type="evidence" value="ECO:0007669"/>
    <property type="project" value="UniProtKB-UniRule"/>
</dbReference>
<evidence type="ECO:0000256" key="6">
    <source>
        <dbReference type="ARBA" id="ARBA00022692"/>
    </source>
</evidence>
<keyword evidence="6 9" id="KW-0812">Transmembrane</keyword>
<dbReference type="PANTHER" id="PTHR34308">
    <property type="entry name" value="COBALAMIN BIOSYNTHESIS PROTEIN CBIB"/>
    <property type="match status" value="1"/>
</dbReference>
<comment type="caution">
    <text evidence="10">The sequence shown here is derived from an EMBL/GenBank/DDBJ whole genome shotgun (WGS) entry which is preliminary data.</text>
</comment>
<proteinExistence type="inferred from homology"/>
<reference evidence="10" key="1">
    <citation type="submission" date="2019-03" db="EMBL/GenBank/DDBJ databases">
        <title>Afifella sp. nov., isolated from activated sludge.</title>
        <authorList>
            <person name="Li Q."/>
            <person name="Liu Y."/>
        </authorList>
    </citation>
    <scope>NUCLEOTIDE SEQUENCE</scope>
    <source>
        <strain evidence="10">L72</strain>
    </source>
</reference>
<dbReference type="HAMAP" id="MF_00024">
    <property type="entry name" value="CobD_CbiB"/>
    <property type="match status" value="1"/>
</dbReference>
<evidence type="ECO:0000313" key="10">
    <source>
        <dbReference type="EMBL" id="MYZ47710.1"/>
    </source>
</evidence>
<feature type="transmembrane region" description="Helical" evidence="9">
    <location>
        <begin position="86"/>
        <end position="103"/>
    </location>
</feature>
<feature type="transmembrane region" description="Helical" evidence="9">
    <location>
        <begin position="220"/>
        <end position="242"/>
    </location>
</feature>
<comment type="pathway">
    <text evidence="2 9">Cofactor biosynthesis; adenosylcobalamin biosynthesis.</text>
</comment>
<dbReference type="GO" id="GO:0015420">
    <property type="term" value="F:ABC-type vitamin B12 transporter activity"/>
    <property type="evidence" value="ECO:0007669"/>
    <property type="project" value="UniProtKB-UniRule"/>
</dbReference>
<name>A0A964T3U7_9HYPH</name>
<dbReference type="GO" id="GO:0048472">
    <property type="term" value="F:threonine-phosphate decarboxylase activity"/>
    <property type="evidence" value="ECO:0007669"/>
    <property type="project" value="InterPro"/>
</dbReference>
<keyword evidence="4 9" id="KW-1003">Cell membrane</keyword>
<feature type="transmembrane region" description="Helical" evidence="9">
    <location>
        <begin position="60"/>
        <end position="80"/>
    </location>
</feature>
<dbReference type="EMBL" id="SPKJ01000020">
    <property type="protein sequence ID" value="MYZ47710.1"/>
    <property type="molecule type" value="Genomic_DNA"/>
</dbReference>
<dbReference type="InterPro" id="IPR004485">
    <property type="entry name" value="Cobalamin_biosynth_CobD/CbiB"/>
</dbReference>
<evidence type="ECO:0000256" key="9">
    <source>
        <dbReference type="HAMAP-Rule" id="MF_00024"/>
    </source>
</evidence>
<keyword evidence="5 9" id="KW-0169">Cobalamin biosynthesis</keyword>
<feature type="transmembrane region" description="Helical" evidence="9">
    <location>
        <begin position="306"/>
        <end position="322"/>
    </location>
</feature>
<keyword evidence="8 9" id="KW-0472">Membrane</keyword>
<organism evidence="10 11">
    <name type="scientific">Propylenella binzhouense</name>
    <dbReference type="NCBI Taxonomy" id="2555902"/>
    <lineage>
        <taxon>Bacteria</taxon>
        <taxon>Pseudomonadati</taxon>
        <taxon>Pseudomonadota</taxon>
        <taxon>Alphaproteobacteria</taxon>
        <taxon>Hyphomicrobiales</taxon>
        <taxon>Propylenellaceae</taxon>
        <taxon>Propylenella</taxon>
    </lineage>
</organism>
<evidence type="ECO:0000256" key="2">
    <source>
        <dbReference type="ARBA" id="ARBA00004953"/>
    </source>
</evidence>
<dbReference type="NCBIfam" id="TIGR00380">
    <property type="entry name" value="cobal_cbiB"/>
    <property type="match status" value="1"/>
</dbReference>
<keyword evidence="11" id="KW-1185">Reference proteome</keyword>
<accession>A0A964T3U7</accession>
<dbReference type="Pfam" id="PF03186">
    <property type="entry name" value="CobD_Cbib"/>
    <property type="match status" value="1"/>
</dbReference>
<keyword evidence="7 9" id="KW-1133">Transmembrane helix</keyword>
<dbReference type="AlphaFoldDB" id="A0A964T3U7"/>
<comment type="caution">
    <text evidence="9">Lacks conserved residue(s) required for the propagation of feature annotation.</text>
</comment>
<evidence type="ECO:0000256" key="5">
    <source>
        <dbReference type="ARBA" id="ARBA00022573"/>
    </source>
</evidence>
<dbReference type="RefSeq" id="WP_161140061.1">
    <property type="nucleotide sequence ID" value="NZ_SPKJ01000020.1"/>
</dbReference>
<evidence type="ECO:0000256" key="8">
    <source>
        <dbReference type="ARBA" id="ARBA00023136"/>
    </source>
</evidence>
<evidence type="ECO:0000256" key="7">
    <source>
        <dbReference type="ARBA" id="ARBA00022989"/>
    </source>
</evidence>
<evidence type="ECO:0000313" key="11">
    <source>
        <dbReference type="Proteomes" id="UP000773614"/>
    </source>
</evidence>
<dbReference type="Proteomes" id="UP000773614">
    <property type="component" value="Unassembled WGS sequence"/>
</dbReference>
<protein>
    <recommendedName>
        <fullName evidence="9">Cobalamin biosynthesis protein CobD</fullName>
    </recommendedName>
</protein>
<dbReference type="PANTHER" id="PTHR34308:SF1">
    <property type="entry name" value="COBALAMIN BIOSYNTHESIS PROTEIN CBIB"/>
    <property type="match status" value="1"/>
</dbReference>
<gene>
    <name evidence="9" type="primary">cobD</name>
    <name evidence="10" type="ORF">E4O86_08295</name>
</gene>
<evidence type="ECO:0000256" key="3">
    <source>
        <dbReference type="ARBA" id="ARBA00006263"/>
    </source>
</evidence>
<comment type="subcellular location">
    <subcellularLocation>
        <location evidence="1 9">Cell membrane</location>
        <topology evidence="1 9">Multi-pass membrane protein</topology>
    </subcellularLocation>
</comment>
<dbReference type="OrthoDB" id="9811967at2"/>
<comment type="function">
    <text evidence="9">Converts cobyric acid to cobinamide by the addition of aminopropanol on the F carboxylic group.</text>
</comment>